<proteinExistence type="predicted"/>
<dbReference type="PROSITE" id="PS51746">
    <property type="entry name" value="PPM_2"/>
    <property type="match status" value="1"/>
</dbReference>
<reference evidence="2" key="1">
    <citation type="submission" date="2022-04" db="EMBL/GenBank/DDBJ databases">
        <title>Complete genome of Methanoplanus endosymbiosus DSM 3599.</title>
        <authorList>
            <person name="Chen S.-C."/>
            <person name="You Y.-T."/>
            <person name="Zhou Y.-Z."/>
            <person name="Lai M.-C."/>
        </authorList>
    </citation>
    <scope>NUCLEOTIDE SEQUENCE</scope>
    <source>
        <strain evidence="2">DSM 3599</strain>
    </source>
</reference>
<dbReference type="SMART" id="SM00332">
    <property type="entry name" value="PP2Cc"/>
    <property type="match status" value="1"/>
</dbReference>
<dbReference type="GeneID" id="74307307"/>
<dbReference type="EMBL" id="CP096115">
    <property type="protein sequence ID" value="UUX93735.1"/>
    <property type="molecule type" value="Genomic_DNA"/>
</dbReference>
<dbReference type="CDD" id="cd00143">
    <property type="entry name" value="PP2Cc"/>
    <property type="match status" value="1"/>
</dbReference>
<dbReference type="InterPro" id="IPR015655">
    <property type="entry name" value="PP2C"/>
</dbReference>
<dbReference type="GO" id="GO:0004722">
    <property type="term" value="F:protein serine/threonine phosphatase activity"/>
    <property type="evidence" value="ECO:0007669"/>
    <property type="project" value="InterPro"/>
</dbReference>
<evidence type="ECO:0000259" key="1">
    <source>
        <dbReference type="PROSITE" id="PS51746"/>
    </source>
</evidence>
<evidence type="ECO:0000313" key="2">
    <source>
        <dbReference type="EMBL" id="UUX93735.1"/>
    </source>
</evidence>
<dbReference type="Pfam" id="PF13672">
    <property type="entry name" value="PP2C_2"/>
    <property type="match status" value="1"/>
</dbReference>
<evidence type="ECO:0000313" key="3">
    <source>
        <dbReference type="Proteomes" id="UP001060368"/>
    </source>
</evidence>
<dbReference type="SUPFAM" id="SSF81606">
    <property type="entry name" value="PP2C-like"/>
    <property type="match status" value="1"/>
</dbReference>
<dbReference type="KEGG" id="mend:L6E24_06370"/>
<dbReference type="Gene3D" id="3.60.40.10">
    <property type="entry name" value="PPM-type phosphatase domain"/>
    <property type="match status" value="1"/>
</dbReference>
<keyword evidence="3" id="KW-1185">Reference proteome</keyword>
<accession>A0A9E7TLG8</accession>
<dbReference type="InterPro" id="IPR036457">
    <property type="entry name" value="PPM-type-like_dom_sf"/>
</dbReference>
<name>A0A9E7TLG8_9EURY</name>
<sequence length="277" mass="29936">MTSFSFSSLKKETALKDERIIGGGESGKIFFGNFAGITVPGIRGSNEDSIGVLSGEYVDFLVVADGLGGADYGEKASSVAVSAACRSVKKSFLGSEKIKNPEDIIKNAFVAARDAVEEEGALLRSDLNSTLVAALRYDDSIIYANTGDSRAYLLSLGDNGKYSVRHVTEDHSLIREMVEAGIVSEDKADDHPMSSVVTHTMRTDFLVDIAACHLRNNDIIMVMSDGVSGFLSDEKICEFCGLIDQKYTFEEICEMICAESLMYGSNDNISVIIRKGT</sequence>
<protein>
    <submittedName>
        <fullName evidence="2">Protein phosphatase 2C domain-containing protein</fullName>
    </submittedName>
</protein>
<dbReference type="SMART" id="SM00331">
    <property type="entry name" value="PP2C_SIG"/>
    <property type="match status" value="1"/>
</dbReference>
<dbReference type="Proteomes" id="UP001060368">
    <property type="component" value="Chromosome"/>
</dbReference>
<dbReference type="RefSeq" id="WP_257743871.1">
    <property type="nucleotide sequence ID" value="NZ_CP096115.1"/>
</dbReference>
<feature type="domain" description="PPM-type phosphatase" evidence="1">
    <location>
        <begin position="33"/>
        <end position="276"/>
    </location>
</feature>
<dbReference type="PANTHER" id="PTHR47992">
    <property type="entry name" value="PROTEIN PHOSPHATASE"/>
    <property type="match status" value="1"/>
</dbReference>
<gene>
    <name evidence="2" type="ORF">L6E24_06370</name>
</gene>
<dbReference type="InterPro" id="IPR001932">
    <property type="entry name" value="PPM-type_phosphatase-like_dom"/>
</dbReference>
<organism evidence="2 3">
    <name type="scientific">Methanoplanus endosymbiosus</name>
    <dbReference type="NCBI Taxonomy" id="33865"/>
    <lineage>
        <taxon>Archaea</taxon>
        <taxon>Methanobacteriati</taxon>
        <taxon>Methanobacteriota</taxon>
        <taxon>Stenosarchaea group</taxon>
        <taxon>Methanomicrobia</taxon>
        <taxon>Methanomicrobiales</taxon>
        <taxon>Methanomicrobiaceae</taxon>
        <taxon>Methanoplanus</taxon>
    </lineage>
</organism>
<dbReference type="AlphaFoldDB" id="A0A9E7TLG8"/>